<feature type="transmembrane region" description="Helical" evidence="5">
    <location>
        <begin position="175"/>
        <end position="195"/>
    </location>
</feature>
<keyword evidence="2 3" id="KW-0862">Zinc</keyword>
<dbReference type="GeneID" id="44080289"/>
<dbReference type="EMBL" id="CP048739">
    <property type="protein sequence ID" value="QIB75076.1"/>
    <property type="molecule type" value="Genomic_DNA"/>
</dbReference>
<dbReference type="RefSeq" id="WP_163486884.1">
    <property type="nucleotide sequence ID" value="NZ_CP048739.1"/>
</dbReference>
<feature type="transmembrane region" description="Helical" evidence="5">
    <location>
        <begin position="99"/>
        <end position="117"/>
    </location>
</feature>
<evidence type="ECO:0000313" key="8">
    <source>
        <dbReference type="EMBL" id="QIB75076.1"/>
    </source>
</evidence>
<dbReference type="GO" id="GO:0004222">
    <property type="term" value="F:metalloendopeptidase activity"/>
    <property type="evidence" value="ECO:0007669"/>
    <property type="project" value="InterPro"/>
</dbReference>
<evidence type="ECO:0000256" key="3">
    <source>
        <dbReference type="RuleBase" id="RU003983"/>
    </source>
</evidence>
<dbReference type="Pfam" id="PF16491">
    <property type="entry name" value="Peptidase_M48_N"/>
    <property type="match status" value="1"/>
</dbReference>
<feature type="transmembrane region" description="Helical" evidence="5">
    <location>
        <begin position="6"/>
        <end position="26"/>
    </location>
</feature>
<evidence type="ECO:0000259" key="7">
    <source>
        <dbReference type="Pfam" id="PF16491"/>
    </source>
</evidence>
<dbReference type="GO" id="GO:0071586">
    <property type="term" value="P:CAAX-box protein processing"/>
    <property type="evidence" value="ECO:0007669"/>
    <property type="project" value="InterPro"/>
</dbReference>
<organism evidence="8 9">
    <name type="scientific">Halogeometricum borinquense</name>
    <dbReference type="NCBI Taxonomy" id="60847"/>
    <lineage>
        <taxon>Archaea</taxon>
        <taxon>Methanobacteriati</taxon>
        <taxon>Methanobacteriota</taxon>
        <taxon>Stenosarchaea group</taxon>
        <taxon>Halobacteria</taxon>
        <taxon>Halobacteriales</taxon>
        <taxon>Haloferacaceae</taxon>
        <taxon>Halogeometricum</taxon>
    </lineage>
</organism>
<proteinExistence type="inferred from homology"/>
<evidence type="ECO:0000259" key="6">
    <source>
        <dbReference type="Pfam" id="PF01435"/>
    </source>
</evidence>
<evidence type="ECO:0000313" key="9">
    <source>
        <dbReference type="Proteomes" id="UP000465846"/>
    </source>
</evidence>
<evidence type="ECO:0000256" key="4">
    <source>
        <dbReference type="SAM" id="MobiDB-lite"/>
    </source>
</evidence>
<keyword evidence="5" id="KW-1133">Transmembrane helix</keyword>
<dbReference type="CDD" id="cd07343">
    <property type="entry name" value="M48A_Zmpste24p_like"/>
    <property type="match status" value="1"/>
</dbReference>
<dbReference type="AlphaFoldDB" id="A0A6C0UHU2"/>
<dbReference type="PANTHER" id="PTHR10120">
    <property type="entry name" value="CAAX PRENYL PROTEASE 1"/>
    <property type="match status" value="1"/>
</dbReference>
<feature type="binding site" evidence="2">
    <location>
        <position position="355"/>
    </location>
    <ligand>
        <name>Zn(2+)</name>
        <dbReference type="ChEBI" id="CHEBI:29105"/>
        <note>catalytic</note>
    </ligand>
</feature>
<keyword evidence="5" id="KW-0812">Transmembrane</keyword>
<feature type="domain" description="Peptidase M48" evidence="6">
    <location>
        <begin position="212"/>
        <end position="412"/>
    </location>
</feature>
<protein>
    <submittedName>
        <fullName evidence="8">M48 family metallopeptidase</fullName>
    </submittedName>
</protein>
<feature type="binding site" evidence="2">
    <location>
        <position position="282"/>
    </location>
    <ligand>
        <name>Zn(2+)</name>
        <dbReference type="ChEBI" id="CHEBI:29105"/>
        <note>catalytic</note>
    </ligand>
</feature>
<dbReference type="FunFam" id="3.30.2010.10:FF:000010">
    <property type="entry name" value="M48 family peptidase"/>
    <property type="match status" value="1"/>
</dbReference>
<accession>A0A6C0UHU2</accession>
<dbReference type="InterPro" id="IPR001915">
    <property type="entry name" value="Peptidase_M48"/>
</dbReference>
<reference evidence="8 9" key="1">
    <citation type="submission" date="2020-02" db="EMBL/GenBank/DDBJ databases">
        <title>Whole genome sequence of Halogeometricum borinquense strain wsp4.</title>
        <authorList>
            <person name="Verma D.K."/>
            <person name="Gopal K."/>
            <person name="Prasad E.S."/>
        </authorList>
    </citation>
    <scope>NUCLEOTIDE SEQUENCE [LARGE SCALE GENOMIC DNA]</scope>
    <source>
        <strain evidence="9">wsp4</strain>
    </source>
</reference>
<feature type="active site" evidence="1">
    <location>
        <position position="279"/>
    </location>
</feature>
<evidence type="ECO:0000256" key="2">
    <source>
        <dbReference type="PIRSR" id="PIRSR627057-2"/>
    </source>
</evidence>
<sequence>MVSLAALSLIVLLAGTELLFTGLDVLNLKHGARAVRESESWVRESLDVDDPDRMLAYQRQKTTLSRVQSWLGVALVLAVVVSGLFGDVVGMLTETGRSTVLQGVGLLIGAVVLSRLVGAPFDLYETFVVEERFGFNNQTLGLWVRDFVIGLVISVAFSAVIGGVVLAAVERLPTLWPVAGWAIVVGFSLLMMVVYPRFIAPLFNDFDPIESGPLRDAVDDVFDRAGFECEQVYEMDASRRSSHSNAYFVGFGETKRVVLFDTLVEQMDHDSVQAVLAHELAHWKRGHIWKQLGASAVQMGVVFGFLWWITTSQWVYAAFSLPSVTYAALAIGLLYAGPVLSLLSPLTNRLSLAHEREADDFAAQTMGESESMTRALTTLAGENLSNPFPHPWYAAFHYSHPPIPERIRRLRDGTDGSSRDESTDSASSV</sequence>
<dbReference type="Proteomes" id="UP000465846">
    <property type="component" value="Chromosome"/>
</dbReference>
<feature type="active site" description="Proton donor" evidence="1">
    <location>
        <position position="359"/>
    </location>
</feature>
<dbReference type="Gene3D" id="3.30.2010.10">
    <property type="entry name" value="Metalloproteases ('zincins'), catalytic domain"/>
    <property type="match status" value="1"/>
</dbReference>
<feature type="transmembrane region" description="Helical" evidence="5">
    <location>
        <begin position="292"/>
        <end position="309"/>
    </location>
</feature>
<dbReference type="GO" id="GO:0046872">
    <property type="term" value="F:metal ion binding"/>
    <property type="evidence" value="ECO:0007669"/>
    <property type="project" value="UniProtKB-KW"/>
</dbReference>
<dbReference type="InterPro" id="IPR027057">
    <property type="entry name" value="CAXX_Prtase_1"/>
</dbReference>
<feature type="binding site" evidence="2">
    <location>
        <position position="278"/>
    </location>
    <ligand>
        <name>Zn(2+)</name>
        <dbReference type="ChEBI" id="CHEBI:29105"/>
        <note>catalytic</note>
    </ligand>
</feature>
<evidence type="ECO:0000256" key="1">
    <source>
        <dbReference type="PIRSR" id="PIRSR627057-1"/>
    </source>
</evidence>
<comment type="similarity">
    <text evidence="3">Belongs to the peptidase M48 family.</text>
</comment>
<keyword evidence="3" id="KW-0645">Protease</keyword>
<keyword evidence="5" id="KW-0472">Membrane</keyword>
<feature type="transmembrane region" description="Helical" evidence="5">
    <location>
        <begin position="147"/>
        <end position="169"/>
    </location>
</feature>
<dbReference type="Pfam" id="PF01435">
    <property type="entry name" value="Peptidase_M48"/>
    <property type="match status" value="1"/>
</dbReference>
<feature type="domain" description="CAAX prenyl protease 1 N-terminal" evidence="7">
    <location>
        <begin position="43"/>
        <end position="204"/>
    </location>
</feature>
<feature type="region of interest" description="Disordered" evidence="4">
    <location>
        <begin position="407"/>
        <end position="429"/>
    </location>
</feature>
<keyword evidence="3" id="KW-0482">Metalloprotease</keyword>
<feature type="compositionally biased region" description="Basic and acidic residues" evidence="4">
    <location>
        <begin position="407"/>
        <end position="422"/>
    </location>
</feature>
<feature type="transmembrane region" description="Helical" evidence="5">
    <location>
        <begin position="315"/>
        <end position="336"/>
    </location>
</feature>
<keyword evidence="3" id="KW-0378">Hydrolase</keyword>
<keyword evidence="2" id="KW-0479">Metal-binding</keyword>
<gene>
    <name evidence="8" type="ORF">G3I44_12770</name>
</gene>
<dbReference type="InterPro" id="IPR032456">
    <property type="entry name" value="Peptidase_M48_N"/>
</dbReference>
<evidence type="ECO:0000256" key="5">
    <source>
        <dbReference type="SAM" id="Phobius"/>
    </source>
</evidence>
<name>A0A6C0UHU2_9EURY</name>
<feature type="transmembrane region" description="Helical" evidence="5">
    <location>
        <begin position="69"/>
        <end position="93"/>
    </location>
</feature>
<comment type="cofactor">
    <cofactor evidence="2 3">
        <name>Zn(2+)</name>
        <dbReference type="ChEBI" id="CHEBI:29105"/>
    </cofactor>
    <text evidence="2 3">Binds 1 zinc ion per subunit.</text>
</comment>